<keyword evidence="2" id="KW-1185">Reference proteome</keyword>
<organism evidence="1 2">
    <name type="scientific">Wickerhamomyces pijperi</name>
    <name type="common">Yeast</name>
    <name type="synonym">Pichia pijperi</name>
    <dbReference type="NCBI Taxonomy" id="599730"/>
    <lineage>
        <taxon>Eukaryota</taxon>
        <taxon>Fungi</taxon>
        <taxon>Dikarya</taxon>
        <taxon>Ascomycota</taxon>
        <taxon>Saccharomycotina</taxon>
        <taxon>Saccharomycetes</taxon>
        <taxon>Phaffomycetales</taxon>
        <taxon>Wickerhamomycetaceae</taxon>
        <taxon>Wickerhamomyces</taxon>
    </lineage>
</organism>
<evidence type="ECO:0000313" key="1">
    <source>
        <dbReference type="EMBL" id="KAH3684496.1"/>
    </source>
</evidence>
<comment type="caution">
    <text evidence="1">The sequence shown here is derived from an EMBL/GenBank/DDBJ whole genome shotgun (WGS) entry which is preliminary data.</text>
</comment>
<reference evidence="1" key="1">
    <citation type="journal article" date="2021" name="Open Biol.">
        <title>Shared evolutionary footprints suggest mitochondrial oxidative damage underlies multiple complex I losses in fungi.</title>
        <authorList>
            <person name="Schikora-Tamarit M.A."/>
            <person name="Marcet-Houben M."/>
            <person name="Nosek J."/>
            <person name="Gabaldon T."/>
        </authorList>
    </citation>
    <scope>NUCLEOTIDE SEQUENCE</scope>
    <source>
        <strain evidence="1">CBS2887</strain>
    </source>
</reference>
<name>A0A9P8TMN8_WICPI</name>
<protein>
    <submittedName>
        <fullName evidence="1">Uncharacterized protein</fullName>
    </submittedName>
</protein>
<dbReference type="AlphaFoldDB" id="A0A9P8TMN8"/>
<reference evidence="1" key="2">
    <citation type="submission" date="2021-01" db="EMBL/GenBank/DDBJ databases">
        <authorList>
            <person name="Schikora-Tamarit M.A."/>
        </authorList>
    </citation>
    <scope>NUCLEOTIDE SEQUENCE</scope>
    <source>
        <strain evidence="1">CBS2887</strain>
    </source>
</reference>
<gene>
    <name evidence="1" type="ORF">WICPIJ_004529</name>
</gene>
<proteinExistence type="predicted"/>
<sequence>MTVVLPSSALLVTFFEEQVQDVGSGCLHEMEHVILVDSVVDDDLRLCCFTVDSQGLQMGLESLVVLGVKVLELHLQGCQSLAGCQLHRITGNGHNPASSQREVTVFVTDLHPVGLGKLSSTDWPSWIARSSLESVEKPLLVAARFGVVSVRFYHQMANTLPSLFTSGAVNQEKLLADDLGDRFLLGDQVIPVVEELLVSLIQMPGELVKHTSRQNIVRLFPILHKLVVGHAFVLAETYHTLILLY</sequence>
<dbReference type="EMBL" id="JAEUBG010002434">
    <property type="protein sequence ID" value="KAH3684496.1"/>
    <property type="molecule type" value="Genomic_DNA"/>
</dbReference>
<accession>A0A9P8TMN8</accession>
<dbReference type="Proteomes" id="UP000774326">
    <property type="component" value="Unassembled WGS sequence"/>
</dbReference>
<evidence type="ECO:0000313" key="2">
    <source>
        <dbReference type="Proteomes" id="UP000774326"/>
    </source>
</evidence>